<dbReference type="InterPro" id="IPR036249">
    <property type="entry name" value="Thioredoxin-like_sf"/>
</dbReference>
<feature type="domain" description="GST C-terminal" evidence="4">
    <location>
        <begin position="81"/>
        <end position="182"/>
    </location>
</feature>
<dbReference type="Proteomes" id="UP000249467">
    <property type="component" value="Unassembled WGS sequence"/>
</dbReference>
<reference evidence="5 6" key="1">
    <citation type="submission" date="2018-04" db="EMBL/GenBank/DDBJ databases">
        <authorList>
            <person name="Go L.Y."/>
            <person name="Mitchell J.A."/>
        </authorList>
    </citation>
    <scope>NUCLEOTIDE SEQUENCE [LARGE SCALE GENOMIC DNA]</scope>
    <source>
        <strain evidence="5">ULC066bin1</strain>
    </source>
</reference>
<dbReference type="InterPro" id="IPR010987">
    <property type="entry name" value="Glutathione-S-Trfase_C-like"/>
</dbReference>
<dbReference type="SFLD" id="SFLDG00358">
    <property type="entry name" value="Main_(cytGST)"/>
    <property type="match status" value="1"/>
</dbReference>
<sequence length="182" mass="20292">MIELYGGARSRASIVKWYLEELQAPYEFQLLDMSVGEHLQPDFLTINPFGKVPAIADGDFKIWESGAILLYLADKYEQVKTLEERAIASQWVLFANATLGPGLFGADTREKETPRLLGGLNKILENQPYLTGDSFTVSDVAVGTILTYAIPMLKMSYADYPAIDAYVKRIADRPAYKKAIGF</sequence>
<dbReference type="InterPro" id="IPR004046">
    <property type="entry name" value="GST_C"/>
</dbReference>
<evidence type="ECO:0000256" key="2">
    <source>
        <dbReference type="ARBA" id="ARBA00022679"/>
    </source>
</evidence>
<dbReference type="GO" id="GO:0016740">
    <property type="term" value="F:transferase activity"/>
    <property type="evidence" value="ECO:0007669"/>
    <property type="project" value="UniProtKB-KW"/>
</dbReference>
<feature type="domain" description="GST N-terminal" evidence="3">
    <location>
        <begin position="1"/>
        <end position="80"/>
    </location>
</feature>
<evidence type="ECO:0000259" key="3">
    <source>
        <dbReference type="PROSITE" id="PS50404"/>
    </source>
</evidence>
<protein>
    <submittedName>
        <fullName evidence="5">Glutathione S-transferase</fullName>
    </submittedName>
</protein>
<dbReference type="InterPro" id="IPR036282">
    <property type="entry name" value="Glutathione-S-Trfase_C_sf"/>
</dbReference>
<dbReference type="EMBL" id="QBML01000004">
    <property type="protein sequence ID" value="PZO43876.1"/>
    <property type="molecule type" value="Genomic_DNA"/>
</dbReference>
<dbReference type="Gene3D" id="1.20.1050.10">
    <property type="match status" value="1"/>
</dbReference>
<reference evidence="5 6" key="2">
    <citation type="submission" date="2018-06" db="EMBL/GenBank/DDBJ databases">
        <title>Metagenomic assembly of (sub)arctic Cyanobacteria and their associated microbiome from non-axenic cultures.</title>
        <authorList>
            <person name="Baurain D."/>
        </authorList>
    </citation>
    <scope>NUCLEOTIDE SEQUENCE [LARGE SCALE GENOMIC DNA]</scope>
    <source>
        <strain evidence="5">ULC066bin1</strain>
    </source>
</reference>
<dbReference type="PROSITE" id="PS50405">
    <property type="entry name" value="GST_CTER"/>
    <property type="match status" value="1"/>
</dbReference>
<dbReference type="PROSITE" id="PS50404">
    <property type="entry name" value="GST_NTER"/>
    <property type="match status" value="1"/>
</dbReference>
<dbReference type="AlphaFoldDB" id="A0A2W4WGA4"/>
<dbReference type="PANTHER" id="PTHR44051:SF8">
    <property type="entry name" value="GLUTATHIONE S-TRANSFERASE GSTA"/>
    <property type="match status" value="1"/>
</dbReference>
<dbReference type="SUPFAM" id="SSF52833">
    <property type="entry name" value="Thioredoxin-like"/>
    <property type="match status" value="1"/>
</dbReference>
<comment type="similarity">
    <text evidence="1">Belongs to the GST superfamily.</text>
</comment>
<proteinExistence type="inferred from homology"/>
<dbReference type="InterPro" id="IPR004045">
    <property type="entry name" value="Glutathione_S-Trfase_N"/>
</dbReference>
<gene>
    <name evidence="5" type="ORF">DCF19_04405</name>
</gene>
<dbReference type="Pfam" id="PF02798">
    <property type="entry name" value="GST_N"/>
    <property type="match status" value="1"/>
</dbReference>
<evidence type="ECO:0000259" key="4">
    <source>
        <dbReference type="PROSITE" id="PS50405"/>
    </source>
</evidence>
<dbReference type="SFLD" id="SFLDS00019">
    <property type="entry name" value="Glutathione_Transferase_(cytos"/>
    <property type="match status" value="1"/>
</dbReference>
<comment type="caution">
    <text evidence="5">The sequence shown here is derived from an EMBL/GenBank/DDBJ whole genome shotgun (WGS) entry which is preliminary data.</text>
</comment>
<organism evidence="5 6">
    <name type="scientific">Pseudanabaena frigida</name>
    <dbReference type="NCBI Taxonomy" id="945775"/>
    <lineage>
        <taxon>Bacteria</taxon>
        <taxon>Bacillati</taxon>
        <taxon>Cyanobacteriota</taxon>
        <taxon>Cyanophyceae</taxon>
        <taxon>Pseudanabaenales</taxon>
        <taxon>Pseudanabaenaceae</taxon>
        <taxon>Pseudanabaena</taxon>
    </lineage>
</organism>
<dbReference type="PANTHER" id="PTHR44051">
    <property type="entry name" value="GLUTATHIONE S-TRANSFERASE-RELATED"/>
    <property type="match status" value="1"/>
</dbReference>
<dbReference type="CDD" id="cd03046">
    <property type="entry name" value="GST_N_GTT1_like"/>
    <property type="match status" value="1"/>
</dbReference>
<dbReference type="SUPFAM" id="SSF47616">
    <property type="entry name" value="GST C-terminal domain-like"/>
    <property type="match status" value="1"/>
</dbReference>
<dbReference type="Pfam" id="PF14497">
    <property type="entry name" value="GST_C_3"/>
    <property type="match status" value="1"/>
</dbReference>
<accession>A0A2W4WGA4</accession>
<dbReference type="InterPro" id="IPR040079">
    <property type="entry name" value="Glutathione_S-Trfase"/>
</dbReference>
<evidence type="ECO:0000313" key="6">
    <source>
        <dbReference type="Proteomes" id="UP000249467"/>
    </source>
</evidence>
<keyword evidence="2 5" id="KW-0808">Transferase</keyword>
<evidence type="ECO:0000256" key="1">
    <source>
        <dbReference type="ARBA" id="ARBA00007409"/>
    </source>
</evidence>
<dbReference type="FunFam" id="3.40.30.10:FF:000039">
    <property type="entry name" value="Glutathione S-transferase domain"/>
    <property type="match status" value="1"/>
</dbReference>
<evidence type="ECO:0000313" key="5">
    <source>
        <dbReference type="EMBL" id="PZO43876.1"/>
    </source>
</evidence>
<name>A0A2W4WGA4_9CYAN</name>
<dbReference type="Gene3D" id="3.40.30.10">
    <property type="entry name" value="Glutaredoxin"/>
    <property type="match status" value="1"/>
</dbReference>